<dbReference type="InterPro" id="IPR036388">
    <property type="entry name" value="WH-like_DNA-bd_sf"/>
</dbReference>
<feature type="region of interest" description="Disordered" evidence="1">
    <location>
        <begin position="189"/>
        <end position="262"/>
    </location>
</feature>
<dbReference type="InterPro" id="IPR000591">
    <property type="entry name" value="DEP_dom"/>
</dbReference>
<dbReference type="GO" id="GO:0035556">
    <property type="term" value="P:intracellular signal transduction"/>
    <property type="evidence" value="ECO:0007669"/>
    <property type="project" value="InterPro"/>
</dbReference>
<dbReference type="OrthoDB" id="10573316at2759"/>
<feature type="region of interest" description="Disordered" evidence="1">
    <location>
        <begin position="274"/>
        <end position="296"/>
    </location>
</feature>
<reference evidence="3 4" key="1">
    <citation type="journal article" date="2015" name="Genome Biol. Evol.">
        <title>Phylogenomic analyses indicate that early fungi evolved digesting cell walls of algal ancestors of land plants.</title>
        <authorList>
            <person name="Chang Y."/>
            <person name="Wang S."/>
            <person name="Sekimoto S."/>
            <person name="Aerts A.L."/>
            <person name="Choi C."/>
            <person name="Clum A."/>
            <person name="LaButti K.M."/>
            <person name="Lindquist E.A."/>
            <person name="Yee Ngan C."/>
            <person name="Ohm R.A."/>
            <person name="Salamov A.A."/>
            <person name="Grigoriev I.V."/>
            <person name="Spatafora J.W."/>
            <person name="Berbee M.L."/>
        </authorList>
    </citation>
    <scope>NUCLEOTIDE SEQUENCE [LARGE SCALE GENOMIC DNA]</scope>
    <source>
        <strain evidence="3 4">JEL478</strain>
    </source>
</reference>
<evidence type="ECO:0000313" key="4">
    <source>
        <dbReference type="Proteomes" id="UP000070544"/>
    </source>
</evidence>
<dbReference type="PROSITE" id="PS50186">
    <property type="entry name" value="DEP"/>
    <property type="match status" value="1"/>
</dbReference>
<evidence type="ECO:0000259" key="2">
    <source>
        <dbReference type="PROSITE" id="PS50186"/>
    </source>
</evidence>
<feature type="compositionally biased region" description="Polar residues" evidence="1">
    <location>
        <begin position="205"/>
        <end position="222"/>
    </location>
</feature>
<organism evidence="3 4">
    <name type="scientific">Gonapodya prolifera (strain JEL478)</name>
    <name type="common">Monoblepharis prolifera</name>
    <dbReference type="NCBI Taxonomy" id="1344416"/>
    <lineage>
        <taxon>Eukaryota</taxon>
        <taxon>Fungi</taxon>
        <taxon>Fungi incertae sedis</taxon>
        <taxon>Chytridiomycota</taxon>
        <taxon>Chytridiomycota incertae sedis</taxon>
        <taxon>Monoblepharidomycetes</taxon>
        <taxon>Monoblepharidales</taxon>
        <taxon>Gonapodyaceae</taxon>
        <taxon>Gonapodya</taxon>
    </lineage>
</organism>
<feature type="compositionally biased region" description="Low complexity" evidence="1">
    <location>
        <begin position="230"/>
        <end position="257"/>
    </location>
</feature>
<accession>A0A139AYE1</accession>
<dbReference type="AlphaFoldDB" id="A0A139AYE1"/>
<dbReference type="Proteomes" id="UP000070544">
    <property type="component" value="Unassembled WGS sequence"/>
</dbReference>
<feature type="compositionally biased region" description="Low complexity" evidence="1">
    <location>
        <begin position="189"/>
        <end position="204"/>
    </location>
</feature>
<dbReference type="Gene3D" id="1.10.10.10">
    <property type="entry name" value="Winged helix-like DNA-binding domain superfamily/Winged helix DNA-binding domain"/>
    <property type="match status" value="1"/>
</dbReference>
<name>A0A139AYE1_GONPJ</name>
<feature type="compositionally biased region" description="Pro residues" evidence="1">
    <location>
        <begin position="277"/>
        <end position="292"/>
    </location>
</feature>
<keyword evidence="4" id="KW-1185">Reference proteome</keyword>
<dbReference type="InterPro" id="IPR036390">
    <property type="entry name" value="WH_DNA-bd_sf"/>
</dbReference>
<protein>
    <recommendedName>
        <fullName evidence="2">DEP domain-containing protein</fullName>
    </recommendedName>
</protein>
<dbReference type="SUPFAM" id="SSF46785">
    <property type="entry name" value="Winged helix' DNA-binding domain"/>
    <property type="match status" value="1"/>
</dbReference>
<proteinExistence type="predicted"/>
<feature type="region of interest" description="Disordered" evidence="1">
    <location>
        <begin position="140"/>
        <end position="166"/>
    </location>
</feature>
<feature type="domain" description="DEP" evidence="2">
    <location>
        <begin position="22"/>
        <end position="100"/>
    </location>
</feature>
<dbReference type="EMBL" id="KQ965732">
    <property type="protein sequence ID" value="KXS21465.1"/>
    <property type="molecule type" value="Genomic_DNA"/>
</dbReference>
<sequence length="375" mass="40652">MANGRSSFQLSDEELTNIISRFRQGVEIRDRFRGFHRFPKSFAANQGIEWLATRALPSVQLKRATALEIAREIQARGVIVNLSRAGESIRDDTSLFRFDDHKIFHEHSSFSGVSATHSPVPASPTLSTPRQEGNFLRKWRSTTTLVPQDDPRRLSTISTGNKRDSFAGDALFPTAGSASSLSAFFSRSASSTTLPRSPTSPTLAMSTTPRSPSTRAPSTWSTKDPAPSISRTSVSASRRPSTTTTATTRADSPAPDAHSPSGIIESVVDLVDTAMEPTPPLPLPELRPPPIPTLRTRPSVASLRSLHYPLPVGHGTAAAAAVSSQKSLPRTSPPPMSFAALLSPHRASVLEGDDLMSWAIGEWDKRLNERDNGWN</sequence>
<dbReference type="CDD" id="cd04371">
    <property type="entry name" value="DEP"/>
    <property type="match status" value="1"/>
</dbReference>
<gene>
    <name evidence="3" type="ORF">M427DRAFT_27124</name>
</gene>
<evidence type="ECO:0000256" key="1">
    <source>
        <dbReference type="SAM" id="MobiDB-lite"/>
    </source>
</evidence>
<evidence type="ECO:0000313" key="3">
    <source>
        <dbReference type="EMBL" id="KXS21465.1"/>
    </source>
</evidence>